<name>A0A5C6U2S4_9BURK</name>
<protein>
    <submittedName>
        <fullName evidence="1">Uncharacterized protein</fullName>
    </submittedName>
</protein>
<evidence type="ECO:0000313" key="2">
    <source>
        <dbReference type="Proteomes" id="UP000321832"/>
    </source>
</evidence>
<dbReference type="Proteomes" id="UP000321832">
    <property type="component" value="Unassembled WGS sequence"/>
</dbReference>
<organism evidence="1 2">
    <name type="scientific">Piscinibacter aquaticus</name>
    <dbReference type="NCBI Taxonomy" id="392597"/>
    <lineage>
        <taxon>Bacteria</taxon>
        <taxon>Pseudomonadati</taxon>
        <taxon>Pseudomonadota</taxon>
        <taxon>Betaproteobacteria</taxon>
        <taxon>Burkholderiales</taxon>
        <taxon>Sphaerotilaceae</taxon>
        <taxon>Piscinibacter</taxon>
    </lineage>
</organism>
<gene>
    <name evidence="1" type="ORF">FSC37_11280</name>
</gene>
<dbReference type="EMBL" id="VOPW01000001">
    <property type="protein sequence ID" value="TXC66271.1"/>
    <property type="molecule type" value="Genomic_DNA"/>
</dbReference>
<comment type="caution">
    <text evidence="1">The sequence shown here is derived from an EMBL/GenBank/DDBJ whole genome shotgun (WGS) entry which is preliminary data.</text>
</comment>
<dbReference type="AlphaFoldDB" id="A0A5C6U2S4"/>
<evidence type="ECO:0000313" key="1">
    <source>
        <dbReference type="EMBL" id="TXC66271.1"/>
    </source>
</evidence>
<reference evidence="1 2" key="1">
    <citation type="submission" date="2019-08" db="EMBL/GenBank/DDBJ databases">
        <authorList>
            <person name="Khan S.A."/>
            <person name="Jeon C.O."/>
            <person name="Jeong S.E."/>
        </authorList>
    </citation>
    <scope>NUCLEOTIDE SEQUENCE [LARGE SCALE GENOMIC DNA]</scope>
    <source>
        <strain evidence="2">IMCC1728</strain>
    </source>
</reference>
<keyword evidence="2" id="KW-1185">Reference proteome</keyword>
<accession>A0A5C6U2S4</accession>
<sequence length="115" mass="12798">MSDSTPERWRLDAGGADVALLEVPPALAARRFEVDVRLVVRCPESPDGAWHALTVELDGRRHWSRRIATSNPGQTDSLDYHCRVDVPEGSGLRIRALAQTRGAQRDRLLIEAEES</sequence>
<proteinExistence type="predicted"/>